<sequence>MGETRQTAAGPSAYARTANAWETEHGDAGFTVKYPEDGSIDTDPKLGSDAYARRVREQQRRQSVRERETRSDGPQKT</sequence>
<feature type="region of interest" description="Disordered" evidence="1">
    <location>
        <begin position="1"/>
        <end position="20"/>
    </location>
</feature>
<evidence type="ECO:0000256" key="1">
    <source>
        <dbReference type="SAM" id="MobiDB-lite"/>
    </source>
</evidence>
<protein>
    <submittedName>
        <fullName evidence="2">Uncharacterized protein</fullName>
    </submittedName>
</protein>
<dbReference type="EMBL" id="KN824449">
    <property type="protein sequence ID" value="KIM20290.1"/>
    <property type="molecule type" value="Genomic_DNA"/>
</dbReference>
<accession>A0A0C3A6N0</accession>
<name>A0A0C3A6N0_SERVB</name>
<dbReference type="HOGENOM" id="CLU_2639646_0_0_1"/>
<organism evidence="2 3">
    <name type="scientific">Serendipita vermifera MAFF 305830</name>
    <dbReference type="NCBI Taxonomy" id="933852"/>
    <lineage>
        <taxon>Eukaryota</taxon>
        <taxon>Fungi</taxon>
        <taxon>Dikarya</taxon>
        <taxon>Basidiomycota</taxon>
        <taxon>Agaricomycotina</taxon>
        <taxon>Agaricomycetes</taxon>
        <taxon>Sebacinales</taxon>
        <taxon>Serendipitaceae</taxon>
        <taxon>Serendipita</taxon>
    </lineage>
</organism>
<evidence type="ECO:0000313" key="2">
    <source>
        <dbReference type="EMBL" id="KIM20290.1"/>
    </source>
</evidence>
<reference evidence="3" key="2">
    <citation type="submission" date="2015-01" db="EMBL/GenBank/DDBJ databases">
        <title>Evolutionary Origins and Diversification of the Mycorrhizal Mutualists.</title>
        <authorList>
            <consortium name="DOE Joint Genome Institute"/>
            <consortium name="Mycorrhizal Genomics Consortium"/>
            <person name="Kohler A."/>
            <person name="Kuo A."/>
            <person name="Nagy L.G."/>
            <person name="Floudas D."/>
            <person name="Copeland A."/>
            <person name="Barry K.W."/>
            <person name="Cichocki N."/>
            <person name="Veneault-Fourrey C."/>
            <person name="LaButti K."/>
            <person name="Lindquist E.A."/>
            <person name="Lipzen A."/>
            <person name="Lundell T."/>
            <person name="Morin E."/>
            <person name="Murat C."/>
            <person name="Riley R."/>
            <person name="Ohm R."/>
            <person name="Sun H."/>
            <person name="Tunlid A."/>
            <person name="Henrissat B."/>
            <person name="Grigoriev I.V."/>
            <person name="Hibbett D.S."/>
            <person name="Martin F."/>
        </authorList>
    </citation>
    <scope>NUCLEOTIDE SEQUENCE [LARGE SCALE GENOMIC DNA]</scope>
    <source>
        <strain evidence="3">MAFF 305830</strain>
    </source>
</reference>
<proteinExistence type="predicted"/>
<keyword evidence="3" id="KW-1185">Reference proteome</keyword>
<gene>
    <name evidence="2" type="ORF">M408DRAFT_334044</name>
</gene>
<feature type="compositionally biased region" description="Basic and acidic residues" evidence="1">
    <location>
        <begin position="42"/>
        <end position="77"/>
    </location>
</feature>
<reference evidence="2 3" key="1">
    <citation type="submission" date="2014-04" db="EMBL/GenBank/DDBJ databases">
        <authorList>
            <consortium name="DOE Joint Genome Institute"/>
            <person name="Kuo A."/>
            <person name="Zuccaro A."/>
            <person name="Kohler A."/>
            <person name="Nagy L.G."/>
            <person name="Floudas D."/>
            <person name="Copeland A."/>
            <person name="Barry K.W."/>
            <person name="Cichocki N."/>
            <person name="Veneault-Fourrey C."/>
            <person name="LaButti K."/>
            <person name="Lindquist E.A."/>
            <person name="Lipzen A."/>
            <person name="Lundell T."/>
            <person name="Morin E."/>
            <person name="Murat C."/>
            <person name="Sun H."/>
            <person name="Tunlid A."/>
            <person name="Henrissat B."/>
            <person name="Grigoriev I.V."/>
            <person name="Hibbett D.S."/>
            <person name="Martin F."/>
            <person name="Nordberg H.P."/>
            <person name="Cantor M.N."/>
            <person name="Hua S.X."/>
        </authorList>
    </citation>
    <scope>NUCLEOTIDE SEQUENCE [LARGE SCALE GENOMIC DNA]</scope>
    <source>
        <strain evidence="2 3">MAFF 305830</strain>
    </source>
</reference>
<dbReference type="AlphaFoldDB" id="A0A0C3A6N0"/>
<feature type="region of interest" description="Disordered" evidence="1">
    <location>
        <begin position="29"/>
        <end position="77"/>
    </location>
</feature>
<evidence type="ECO:0000313" key="3">
    <source>
        <dbReference type="Proteomes" id="UP000054097"/>
    </source>
</evidence>
<dbReference type="Proteomes" id="UP000054097">
    <property type="component" value="Unassembled WGS sequence"/>
</dbReference>